<dbReference type="SUPFAM" id="SSF50998">
    <property type="entry name" value="Quinoprotein alcohol dehydrogenase-like"/>
    <property type="match status" value="1"/>
</dbReference>
<accession>A0A5C5ZLP9</accession>
<dbReference type="Proteomes" id="UP000320176">
    <property type="component" value="Unassembled WGS sequence"/>
</dbReference>
<protein>
    <submittedName>
        <fullName evidence="4">Outer membrane biogenesis protein BamB</fullName>
    </submittedName>
</protein>
<reference evidence="4 5" key="1">
    <citation type="submission" date="2019-02" db="EMBL/GenBank/DDBJ databases">
        <title>Deep-cultivation of Planctomycetes and their phenomic and genomic characterization uncovers novel biology.</title>
        <authorList>
            <person name="Wiegand S."/>
            <person name="Jogler M."/>
            <person name="Boedeker C."/>
            <person name="Pinto D."/>
            <person name="Vollmers J."/>
            <person name="Rivas-Marin E."/>
            <person name="Kohn T."/>
            <person name="Peeters S.H."/>
            <person name="Heuer A."/>
            <person name="Rast P."/>
            <person name="Oberbeckmann S."/>
            <person name="Bunk B."/>
            <person name="Jeske O."/>
            <person name="Meyerdierks A."/>
            <person name="Storesund J.E."/>
            <person name="Kallscheuer N."/>
            <person name="Luecker S."/>
            <person name="Lage O.M."/>
            <person name="Pohl T."/>
            <person name="Merkel B.J."/>
            <person name="Hornburger P."/>
            <person name="Mueller R.-W."/>
            <person name="Bruemmer F."/>
            <person name="Labrenz M."/>
            <person name="Spormann A.M."/>
            <person name="Op Den Camp H."/>
            <person name="Overmann J."/>
            <person name="Amann R."/>
            <person name="Jetten M.S.M."/>
            <person name="Mascher T."/>
            <person name="Medema M.H."/>
            <person name="Devos D.P."/>
            <person name="Kaster A.-K."/>
            <person name="Ovreas L."/>
            <person name="Rohde M."/>
            <person name="Galperin M.Y."/>
            <person name="Jogler C."/>
        </authorList>
    </citation>
    <scope>NUCLEOTIDE SEQUENCE [LARGE SCALE GENOMIC DNA]</scope>
    <source>
        <strain evidence="4 5">Pla52n</strain>
    </source>
</reference>
<evidence type="ECO:0000259" key="3">
    <source>
        <dbReference type="Pfam" id="PF13360"/>
    </source>
</evidence>
<feature type="signal peptide" evidence="2">
    <location>
        <begin position="1"/>
        <end position="24"/>
    </location>
</feature>
<keyword evidence="5" id="KW-1185">Reference proteome</keyword>
<feature type="domain" description="Pyrrolo-quinoline quinone repeat" evidence="3">
    <location>
        <begin position="96"/>
        <end position="253"/>
    </location>
</feature>
<dbReference type="InterPro" id="IPR002372">
    <property type="entry name" value="PQQ_rpt_dom"/>
</dbReference>
<dbReference type="PANTHER" id="PTHR34512:SF30">
    <property type="entry name" value="OUTER MEMBRANE PROTEIN ASSEMBLY FACTOR BAMB"/>
    <property type="match status" value="1"/>
</dbReference>
<dbReference type="PANTHER" id="PTHR34512">
    <property type="entry name" value="CELL SURFACE PROTEIN"/>
    <property type="match status" value="1"/>
</dbReference>
<name>A0A5C5ZLP9_9BACT</name>
<dbReference type="Pfam" id="PF13360">
    <property type="entry name" value="PQQ_2"/>
    <property type="match status" value="2"/>
</dbReference>
<dbReference type="RefSeq" id="WP_146523760.1">
    <property type="nucleotide sequence ID" value="NZ_CP151726.1"/>
</dbReference>
<dbReference type="AlphaFoldDB" id="A0A5C5ZLP9"/>
<dbReference type="InterPro" id="IPR015943">
    <property type="entry name" value="WD40/YVTN_repeat-like_dom_sf"/>
</dbReference>
<organism evidence="4 5">
    <name type="scientific">Stieleria varia</name>
    <dbReference type="NCBI Taxonomy" id="2528005"/>
    <lineage>
        <taxon>Bacteria</taxon>
        <taxon>Pseudomonadati</taxon>
        <taxon>Planctomycetota</taxon>
        <taxon>Planctomycetia</taxon>
        <taxon>Pirellulales</taxon>
        <taxon>Pirellulaceae</taxon>
        <taxon>Stieleria</taxon>
    </lineage>
</organism>
<feature type="region of interest" description="Disordered" evidence="1">
    <location>
        <begin position="27"/>
        <end position="51"/>
    </location>
</feature>
<dbReference type="InterPro" id="IPR018391">
    <property type="entry name" value="PQQ_b-propeller_rpt"/>
</dbReference>
<dbReference type="SMART" id="SM00564">
    <property type="entry name" value="PQQ"/>
    <property type="match status" value="4"/>
</dbReference>
<evidence type="ECO:0000256" key="1">
    <source>
        <dbReference type="SAM" id="MobiDB-lite"/>
    </source>
</evidence>
<gene>
    <name evidence="4" type="ORF">Pla52n_69210</name>
</gene>
<dbReference type="OrthoDB" id="234966at2"/>
<dbReference type="InterPro" id="IPR011047">
    <property type="entry name" value="Quinoprotein_ADH-like_sf"/>
</dbReference>
<evidence type="ECO:0000313" key="4">
    <source>
        <dbReference type="EMBL" id="TWT88070.1"/>
    </source>
</evidence>
<feature type="chain" id="PRO_5023045953" evidence="2">
    <location>
        <begin position="25"/>
        <end position="420"/>
    </location>
</feature>
<dbReference type="Gene3D" id="2.130.10.10">
    <property type="entry name" value="YVTN repeat-like/Quinoprotein amine dehydrogenase"/>
    <property type="match status" value="2"/>
</dbReference>
<proteinExistence type="predicted"/>
<dbReference type="EMBL" id="SJPN01000028">
    <property type="protein sequence ID" value="TWT88070.1"/>
    <property type="molecule type" value="Genomic_DNA"/>
</dbReference>
<feature type="domain" description="Pyrrolo-quinoline quinone repeat" evidence="3">
    <location>
        <begin position="280"/>
        <end position="408"/>
    </location>
</feature>
<evidence type="ECO:0000256" key="2">
    <source>
        <dbReference type="SAM" id="SignalP"/>
    </source>
</evidence>
<evidence type="ECO:0000313" key="5">
    <source>
        <dbReference type="Proteomes" id="UP000320176"/>
    </source>
</evidence>
<keyword evidence="2" id="KW-0732">Signal</keyword>
<comment type="caution">
    <text evidence="4">The sequence shown here is derived from an EMBL/GenBank/DDBJ whole genome shotgun (WGS) entry which is preliminary data.</text>
</comment>
<sequence precursor="true">MKDSTLKSCLFLFPLLLFCGHVVAAEPDSKSQNWPGFRGPAGTGHSSSNGVAPRWNSDDIAWQVDLPVQGHSSPVVWEDRIFLTGWTQANGQVHRHVICLSRQTGELMWNRDIATGSGEELHKMNSWATPSCATDGTCVVAFFGAGGLHCLSMDGDPRWSRDLGQFPGAWGVGASPIIVDEMVIQNADAEGESFLLAVDKSTGKDVWKTPRREKPKGGWSTPLPIVVNGQRQLALNGEFGVEAYNPDNGEPLWFCKSFNGRGTPVPAWDGKTLFVVNGKAGDVYAIDPSGRGDVTETHMRWHTPRKGGRDLPSPIVSNDVMLVIGMAGIATGYDCQDGRELWKERLAGNFSGSPVSAGGLVYIAAENGEVIVLRLGEQLEVVSKNPSPLTKDEIVRSSLAISGGQFLLRSDKRLYCIGAN</sequence>